<dbReference type="InterPro" id="IPR029063">
    <property type="entry name" value="SAM-dependent_MTases_sf"/>
</dbReference>
<reference evidence="4 5" key="1">
    <citation type="submission" date="2018-11" db="EMBL/GenBank/DDBJ databases">
        <title>Genome assembly of Steccherinum ochraceum LE-BIN_3174, the white-rot fungus of the Steccherinaceae family (The Residual Polyporoid clade, Polyporales, Basidiomycota).</title>
        <authorList>
            <person name="Fedorova T.V."/>
            <person name="Glazunova O.A."/>
            <person name="Landesman E.O."/>
            <person name="Moiseenko K.V."/>
            <person name="Psurtseva N.V."/>
            <person name="Savinova O.S."/>
            <person name="Shakhova N.V."/>
            <person name="Tyazhelova T.V."/>
            <person name="Vasina D.V."/>
        </authorList>
    </citation>
    <scope>NUCLEOTIDE SEQUENCE [LARGE SCALE GENOMIC DNA]</scope>
    <source>
        <strain evidence="4 5">LE-BIN_3174</strain>
    </source>
</reference>
<evidence type="ECO:0000256" key="1">
    <source>
        <dbReference type="ARBA" id="ARBA00023002"/>
    </source>
</evidence>
<dbReference type="InterPro" id="IPR018170">
    <property type="entry name" value="Aldo/ket_reductase_CS"/>
</dbReference>
<sequence>MSTPIIKLNNGVEMPAIGLGTWQSKPEEVISAVEYAIKEAGYRHIDCAWNYHNEKEVGEGIRRSGVPRKEIFLTTKCWPSHYDDVAKSLDLSLANFGVDYVDLYLLHWPVCLNPKGNHPIFPTRPDGSRDVLLDWPLKDTWKQMEDLLKTGKVKAIGVSNASELKLNEILPYATVVPAVNQLELHLYNHQPELVEFCQSKGITVQAYSPLGSVDSPLFKDEVANAIAKKYDLQVSDVLVGYLVAKNIVALPKSVTHYRILSNIKGTLAAVAKLTKEDVEQLDAVEGTGKHVRVVRPPWGTLFRNASAESVVALLLITPGDDDDELPRVCSAMSSMIFQRHPRYALLVFVILAGTVWLLFSDGGHVSQAGVRDLSLSARLDRAEKIYQKTLKGRQGLIKKFGPTPNQIAISCMVPYDRFPPDENPWPPYTAWDFFPPAFNCPHERERIGTLGDGGKWMCGLSRVAEKRDCIVYSFGINGESSFEAEILSRTSNCQIWGYDFSVNSFGPEIPATEKHRTHFHAYGLAGHDAHGPTNDIKYYTLQSLMDLNGHDHIDILKIDVESWEFEVVTAFLEPYLRSGKPLPFGQLQIELHTWEKKFPEVLEWWEKLEQAGLRPFFQEPNLVYNNYNRGRDQDLTEYSLINIRGNNAFISDATL</sequence>
<feature type="domain" description="NADP-dependent oxidoreductase" evidence="2">
    <location>
        <begin position="17"/>
        <end position="284"/>
    </location>
</feature>
<dbReference type="PANTHER" id="PTHR11732">
    <property type="entry name" value="ALDO/KETO REDUCTASE"/>
    <property type="match status" value="1"/>
</dbReference>
<evidence type="ECO:0000313" key="5">
    <source>
        <dbReference type="Proteomes" id="UP000292702"/>
    </source>
</evidence>
<evidence type="ECO:0000313" key="4">
    <source>
        <dbReference type="EMBL" id="TCD62167.1"/>
    </source>
</evidence>
<dbReference type="AlphaFoldDB" id="A0A4V2MVF4"/>
<feature type="domain" description="Methyltransferase" evidence="3">
    <location>
        <begin position="432"/>
        <end position="625"/>
    </location>
</feature>
<dbReference type="STRING" id="92696.A0A4V2MVF4"/>
<dbReference type="SUPFAM" id="SSF51430">
    <property type="entry name" value="NAD(P)-linked oxidoreductase"/>
    <property type="match status" value="1"/>
</dbReference>
<dbReference type="OrthoDB" id="416253at2759"/>
<organism evidence="4 5">
    <name type="scientific">Steccherinum ochraceum</name>
    <dbReference type="NCBI Taxonomy" id="92696"/>
    <lineage>
        <taxon>Eukaryota</taxon>
        <taxon>Fungi</taxon>
        <taxon>Dikarya</taxon>
        <taxon>Basidiomycota</taxon>
        <taxon>Agaricomycotina</taxon>
        <taxon>Agaricomycetes</taxon>
        <taxon>Polyporales</taxon>
        <taxon>Steccherinaceae</taxon>
        <taxon>Steccherinum</taxon>
    </lineage>
</organism>
<dbReference type="PROSITE" id="PS00798">
    <property type="entry name" value="ALDOKETO_REDUCTASE_1"/>
    <property type="match status" value="1"/>
</dbReference>
<proteinExistence type="predicted"/>
<dbReference type="GO" id="GO:0016616">
    <property type="term" value="F:oxidoreductase activity, acting on the CH-OH group of donors, NAD or NADP as acceptor"/>
    <property type="evidence" value="ECO:0007669"/>
    <property type="project" value="UniProtKB-ARBA"/>
</dbReference>
<dbReference type="InterPro" id="IPR025714">
    <property type="entry name" value="Methyltranfer_dom"/>
</dbReference>
<accession>A0A4V2MVF4</accession>
<gene>
    <name evidence="4" type="ORF">EIP91_007273</name>
</gene>
<dbReference type="Gene3D" id="3.20.20.100">
    <property type="entry name" value="NADP-dependent oxidoreductase domain"/>
    <property type="match status" value="1"/>
</dbReference>
<keyword evidence="5" id="KW-1185">Reference proteome</keyword>
<evidence type="ECO:0008006" key="6">
    <source>
        <dbReference type="Google" id="ProtNLM"/>
    </source>
</evidence>
<dbReference type="Proteomes" id="UP000292702">
    <property type="component" value="Unassembled WGS sequence"/>
</dbReference>
<dbReference type="InterPro" id="IPR020471">
    <property type="entry name" value="AKR"/>
</dbReference>
<dbReference type="Pfam" id="PF00248">
    <property type="entry name" value="Aldo_ket_red"/>
    <property type="match status" value="1"/>
</dbReference>
<keyword evidence="1" id="KW-0560">Oxidoreductase</keyword>
<evidence type="ECO:0000259" key="2">
    <source>
        <dbReference type="Pfam" id="PF00248"/>
    </source>
</evidence>
<protein>
    <recommendedName>
        <fullName evidence="6">NADP-dependent oxidoreductase domain-containing protein</fullName>
    </recommendedName>
</protein>
<name>A0A4V2MVF4_9APHY</name>
<dbReference type="Pfam" id="PF13383">
    <property type="entry name" value="Methyltransf_22"/>
    <property type="match status" value="1"/>
</dbReference>
<dbReference type="InterPro" id="IPR023210">
    <property type="entry name" value="NADP_OxRdtase_dom"/>
</dbReference>
<dbReference type="InterPro" id="IPR036812">
    <property type="entry name" value="NAD(P)_OxRdtase_dom_sf"/>
</dbReference>
<comment type="caution">
    <text evidence="4">The sequence shown here is derived from an EMBL/GenBank/DDBJ whole genome shotgun (WGS) entry which is preliminary data.</text>
</comment>
<evidence type="ECO:0000259" key="3">
    <source>
        <dbReference type="Pfam" id="PF13383"/>
    </source>
</evidence>
<dbReference type="EMBL" id="RWJN01000396">
    <property type="protein sequence ID" value="TCD62167.1"/>
    <property type="molecule type" value="Genomic_DNA"/>
</dbReference>
<dbReference type="PRINTS" id="PR00069">
    <property type="entry name" value="ALDKETRDTASE"/>
</dbReference>
<dbReference type="Gene3D" id="3.40.50.150">
    <property type="entry name" value="Vaccinia Virus protein VP39"/>
    <property type="match status" value="1"/>
</dbReference>
<dbReference type="FunFam" id="3.20.20.100:FF:000002">
    <property type="entry name" value="2,5-diketo-D-gluconic acid reductase A"/>
    <property type="match status" value="1"/>
</dbReference>